<dbReference type="AlphaFoldDB" id="A0A8T2PFV5"/>
<proteinExistence type="predicted"/>
<evidence type="ECO:0000313" key="1">
    <source>
        <dbReference type="EMBL" id="KAG9351415.1"/>
    </source>
</evidence>
<dbReference type="EMBL" id="JAFBMS010000006">
    <property type="protein sequence ID" value="KAG9351415.1"/>
    <property type="molecule type" value="Genomic_DNA"/>
</dbReference>
<sequence length="62" mass="6904">MSLKDSSAVLELSGSGEKEVNPWLQLWPWVTLETIDRAPFLSFLFPSAGNHLSQQNVSVCEI</sequence>
<keyword evidence="2" id="KW-1185">Reference proteome</keyword>
<evidence type="ECO:0000313" key="2">
    <source>
        <dbReference type="Proteomes" id="UP000824540"/>
    </source>
</evidence>
<dbReference type="Proteomes" id="UP000824540">
    <property type="component" value="Unassembled WGS sequence"/>
</dbReference>
<accession>A0A8T2PFV5</accession>
<reference evidence="1" key="1">
    <citation type="thesis" date="2021" institute="BYU ScholarsArchive" country="Provo, UT, USA">
        <title>Applications of and Algorithms for Genome Assembly and Genomic Analyses with an Emphasis on Marine Teleosts.</title>
        <authorList>
            <person name="Pickett B.D."/>
        </authorList>
    </citation>
    <scope>NUCLEOTIDE SEQUENCE</scope>
    <source>
        <strain evidence="1">HI-2016</strain>
    </source>
</reference>
<name>A0A8T2PFV5_9TELE</name>
<comment type="caution">
    <text evidence="1">The sequence shown here is derived from an EMBL/GenBank/DDBJ whole genome shotgun (WGS) entry which is preliminary data.</text>
</comment>
<gene>
    <name evidence="1" type="ORF">JZ751_022665</name>
</gene>
<protein>
    <submittedName>
        <fullName evidence="1">Uncharacterized protein</fullName>
    </submittedName>
</protein>
<organism evidence="1 2">
    <name type="scientific">Albula glossodonta</name>
    <name type="common">roundjaw bonefish</name>
    <dbReference type="NCBI Taxonomy" id="121402"/>
    <lineage>
        <taxon>Eukaryota</taxon>
        <taxon>Metazoa</taxon>
        <taxon>Chordata</taxon>
        <taxon>Craniata</taxon>
        <taxon>Vertebrata</taxon>
        <taxon>Euteleostomi</taxon>
        <taxon>Actinopterygii</taxon>
        <taxon>Neopterygii</taxon>
        <taxon>Teleostei</taxon>
        <taxon>Albuliformes</taxon>
        <taxon>Albulidae</taxon>
        <taxon>Albula</taxon>
    </lineage>
</organism>